<accession>A0A376FAZ1</accession>
<dbReference type="EMBL" id="UFYI01000007">
    <property type="protein sequence ID" value="STD20381.1"/>
    <property type="molecule type" value="Genomic_DNA"/>
</dbReference>
<sequence>MLKPILALAVLTLSGCSIMQEPPKHGTPDAVYTTKSDTKRVALCIADVFADYDPYILAGYKEEFWGYKLTYPAGPYGEAEIYSKNNVTNVNYFEQNNSDKKMVKHLKDGIQKCVTKAYDMSPVGGKQPDGSVKLW</sequence>
<protein>
    <recommendedName>
        <fullName evidence="3">Lipoprotein</fullName>
    </recommendedName>
</protein>
<evidence type="ECO:0000313" key="2">
    <source>
        <dbReference type="Proteomes" id="UP000255163"/>
    </source>
</evidence>
<evidence type="ECO:0008006" key="3">
    <source>
        <dbReference type="Google" id="ProtNLM"/>
    </source>
</evidence>
<organism evidence="1 2">
    <name type="scientific">Enterobacter asburiae</name>
    <dbReference type="NCBI Taxonomy" id="61645"/>
    <lineage>
        <taxon>Bacteria</taxon>
        <taxon>Pseudomonadati</taxon>
        <taxon>Pseudomonadota</taxon>
        <taxon>Gammaproteobacteria</taxon>
        <taxon>Enterobacterales</taxon>
        <taxon>Enterobacteriaceae</taxon>
        <taxon>Enterobacter</taxon>
        <taxon>Enterobacter cloacae complex</taxon>
    </lineage>
</organism>
<proteinExistence type="predicted"/>
<dbReference type="Proteomes" id="UP000255163">
    <property type="component" value="Unassembled WGS sequence"/>
</dbReference>
<dbReference type="AlphaFoldDB" id="A0A376FAZ1"/>
<dbReference type="RefSeq" id="WP_029740541.1">
    <property type="nucleotide sequence ID" value="NZ_BTPF01000001.1"/>
</dbReference>
<evidence type="ECO:0000313" key="1">
    <source>
        <dbReference type="EMBL" id="STD20381.1"/>
    </source>
</evidence>
<dbReference type="PROSITE" id="PS51257">
    <property type="entry name" value="PROKAR_LIPOPROTEIN"/>
    <property type="match status" value="1"/>
</dbReference>
<name>A0A376FAZ1_ENTAS</name>
<gene>
    <name evidence="1" type="ORF">NCTC12123_01892</name>
</gene>
<reference evidence="1 2" key="1">
    <citation type="submission" date="2018-06" db="EMBL/GenBank/DDBJ databases">
        <authorList>
            <consortium name="Pathogen Informatics"/>
            <person name="Doyle S."/>
        </authorList>
    </citation>
    <scope>NUCLEOTIDE SEQUENCE [LARGE SCALE GENOMIC DNA]</scope>
    <source>
        <strain evidence="1 2">NCTC12123</strain>
    </source>
</reference>